<name>A0A1H7YWX0_9BACI</name>
<sequence>MKKIWQNNSYTILLIATSLIVSLVFASGLKSGNEDYITITVQSGESLWKIADDFSNNHNLTNHEFVVWVEKENGITGGKIYAGDELIIPIRTQHNDDTPQYASID</sequence>
<dbReference type="SUPFAM" id="SSF54106">
    <property type="entry name" value="LysM domain"/>
    <property type="match status" value="1"/>
</dbReference>
<dbReference type="Gene3D" id="3.10.350.10">
    <property type="entry name" value="LysM domain"/>
    <property type="match status" value="1"/>
</dbReference>
<accession>A0A1H7YWX0</accession>
<reference evidence="3" key="1">
    <citation type="submission" date="2016-10" db="EMBL/GenBank/DDBJ databases">
        <authorList>
            <person name="Varghese N."/>
            <person name="Submissions S."/>
        </authorList>
    </citation>
    <scope>NUCLEOTIDE SEQUENCE [LARGE SCALE GENOMIC DNA]</scope>
    <source>
        <strain evidence="3">B48,IBRC-M 10115,DSM 25386,CECT 8001</strain>
    </source>
</reference>
<dbReference type="CDD" id="cd00118">
    <property type="entry name" value="LysM"/>
    <property type="match status" value="1"/>
</dbReference>
<dbReference type="Pfam" id="PF01476">
    <property type="entry name" value="LysM"/>
    <property type="match status" value="1"/>
</dbReference>
<protein>
    <submittedName>
        <fullName evidence="2">LysM domain-containing protein</fullName>
    </submittedName>
</protein>
<dbReference type="Proteomes" id="UP000198553">
    <property type="component" value="Unassembled WGS sequence"/>
</dbReference>
<dbReference type="SMART" id="SM00257">
    <property type="entry name" value="LysM"/>
    <property type="match status" value="1"/>
</dbReference>
<dbReference type="InterPro" id="IPR036779">
    <property type="entry name" value="LysM_dom_sf"/>
</dbReference>
<proteinExistence type="predicted"/>
<evidence type="ECO:0000313" key="3">
    <source>
        <dbReference type="Proteomes" id="UP000198553"/>
    </source>
</evidence>
<dbReference type="STRING" id="930146.SAMN05192533_103148"/>
<dbReference type="EMBL" id="FOBW01000003">
    <property type="protein sequence ID" value="SEM49868.1"/>
    <property type="molecule type" value="Genomic_DNA"/>
</dbReference>
<dbReference type="PROSITE" id="PS51782">
    <property type="entry name" value="LYSM"/>
    <property type="match status" value="1"/>
</dbReference>
<dbReference type="RefSeq" id="WP_090742196.1">
    <property type="nucleotide sequence ID" value="NZ_FOBW01000003.1"/>
</dbReference>
<feature type="domain" description="LysM" evidence="1">
    <location>
        <begin position="37"/>
        <end position="88"/>
    </location>
</feature>
<dbReference type="AlphaFoldDB" id="A0A1H7YWX0"/>
<gene>
    <name evidence="2" type="ORF">SAMN05192533_103148</name>
</gene>
<dbReference type="OrthoDB" id="2679564at2"/>
<dbReference type="InterPro" id="IPR018392">
    <property type="entry name" value="LysM"/>
</dbReference>
<keyword evidence="3" id="KW-1185">Reference proteome</keyword>
<evidence type="ECO:0000259" key="1">
    <source>
        <dbReference type="PROSITE" id="PS51782"/>
    </source>
</evidence>
<organism evidence="2 3">
    <name type="scientific">Mesobacillus persicus</name>
    <dbReference type="NCBI Taxonomy" id="930146"/>
    <lineage>
        <taxon>Bacteria</taxon>
        <taxon>Bacillati</taxon>
        <taxon>Bacillota</taxon>
        <taxon>Bacilli</taxon>
        <taxon>Bacillales</taxon>
        <taxon>Bacillaceae</taxon>
        <taxon>Mesobacillus</taxon>
    </lineage>
</organism>
<evidence type="ECO:0000313" key="2">
    <source>
        <dbReference type="EMBL" id="SEM49868.1"/>
    </source>
</evidence>